<evidence type="ECO:0000313" key="2">
    <source>
        <dbReference type="EMBL" id="KAL2278735.1"/>
    </source>
</evidence>
<protein>
    <submittedName>
        <fullName evidence="2">Uncharacterized protein</fullName>
    </submittedName>
</protein>
<organism evidence="2 3">
    <name type="scientific">Diaporthe vaccinii</name>
    <dbReference type="NCBI Taxonomy" id="105482"/>
    <lineage>
        <taxon>Eukaryota</taxon>
        <taxon>Fungi</taxon>
        <taxon>Dikarya</taxon>
        <taxon>Ascomycota</taxon>
        <taxon>Pezizomycotina</taxon>
        <taxon>Sordariomycetes</taxon>
        <taxon>Sordariomycetidae</taxon>
        <taxon>Diaporthales</taxon>
        <taxon>Diaporthaceae</taxon>
        <taxon>Diaporthe</taxon>
        <taxon>Diaporthe eres species complex</taxon>
    </lineage>
</organism>
<dbReference type="Proteomes" id="UP001600888">
    <property type="component" value="Unassembled WGS sequence"/>
</dbReference>
<feature type="region of interest" description="Disordered" evidence="1">
    <location>
        <begin position="1"/>
        <end position="38"/>
    </location>
</feature>
<name>A0ABR4E8H9_9PEZI</name>
<accession>A0ABR4E8H9</accession>
<reference evidence="2 3" key="1">
    <citation type="submission" date="2024-03" db="EMBL/GenBank/DDBJ databases">
        <title>A high-quality draft genome sequence of Diaporthe vaccinii, a causative agent of upright dieback and viscid rot disease in cranberry plants.</title>
        <authorList>
            <person name="Sarrasin M."/>
            <person name="Lang B.F."/>
            <person name="Burger G."/>
        </authorList>
    </citation>
    <scope>NUCLEOTIDE SEQUENCE [LARGE SCALE GENOMIC DNA]</scope>
    <source>
        <strain evidence="2 3">IS7</strain>
    </source>
</reference>
<dbReference type="EMBL" id="JBAWTH010000083">
    <property type="protein sequence ID" value="KAL2278735.1"/>
    <property type="molecule type" value="Genomic_DNA"/>
</dbReference>
<keyword evidence="3" id="KW-1185">Reference proteome</keyword>
<evidence type="ECO:0000256" key="1">
    <source>
        <dbReference type="SAM" id="MobiDB-lite"/>
    </source>
</evidence>
<evidence type="ECO:0000313" key="3">
    <source>
        <dbReference type="Proteomes" id="UP001600888"/>
    </source>
</evidence>
<sequence>MANTQLSAAEQKAKLAAHATKQNGMPAAQKEQKQASRWETPSGPVILLKPGEQAACVVMGYLGLYKDLDDLRKSLPESLKNASIRLVDSPNERDPRTFAQKIMKEAKFPGIVLTSSHPEVRGELVLAKVKFFFAHPHKHLEAQVKTKQERLSESQEKEEIKEHNVLLGRVEEYYTEPAKNGKPAQKGKDSIQYKLVDTNSRGQWREVAKTWVGLNKPLARPMYVNVGKYKAEAFGKAIEKAILGAKA</sequence>
<gene>
    <name evidence="2" type="ORF">FJTKL_14190</name>
</gene>
<proteinExistence type="predicted"/>
<comment type="caution">
    <text evidence="2">The sequence shown here is derived from an EMBL/GenBank/DDBJ whole genome shotgun (WGS) entry which is preliminary data.</text>
</comment>
<feature type="compositionally biased region" description="Low complexity" evidence="1">
    <location>
        <begin position="1"/>
        <end position="19"/>
    </location>
</feature>